<sequence length="113" mass="12467">MWIFTTSGFLSVVTPADRPGDLLVRARVRADLEAFCDATGAPAPIETPARDYRWRTFVPAATFATYLAGQAEAIDYGNFKSAVAARQGHDRAHRYHDVWSVMHDLQLADADAV</sequence>
<reference evidence="1" key="1">
    <citation type="submission" date="2022-12" db="EMBL/GenBank/DDBJ databases">
        <title>Paraconexibacter alkalitolerans sp. nov. and Baekduia alba sp. nov., isolated from soil and emended description of the genera Paraconexibacter (Chun et al., 2020) and Baekduia (An et al., 2020).</title>
        <authorList>
            <person name="Vieira S."/>
            <person name="Huber K.J."/>
            <person name="Geppert A."/>
            <person name="Wolf J."/>
            <person name="Neumann-Schaal M."/>
            <person name="Muesken M."/>
            <person name="Overmann J."/>
        </authorList>
    </citation>
    <scope>NUCLEOTIDE SEQUENCE</scope>
    <source>
        <strain evidence="1">AEG42_29</strain>
    </source>
</reference>
<dbReference type="RefSeq" id="WP_354699030.1">
    <property type="nucleotide sequence ID" value="NZ_CP114014.1"/>
</dbReference>
<organism evidence="1">
    <name type="scientific">Paraconexibacter sp. AEG42_29</name>
    <dbReference type="NCBI Taxonomy" id="2997339"/>
    <lineage>
        <taxon>Bacteria</taxon>
        <taxon>Bacillati</taxon>
        <taxon>Actinomycetota</taxon>
        <taxon>Thermoleophilia</taxon>
        <taxon>Solirubrobacterales</taxon>
        <taxon>Paraconexibacteraceae</taxon>
        <taxon>Paraconexibacter</taxon>
    </lineage>
</organism>
<accession>A0AAU7B1G6</accession>
<evidence type="ECO:0000313" key="1">
    <source>
        <dbReference type="EMBL" id="XAY07842.1"/>
    </source>
</evidence>
<proteinExistence type="predicted"/>
<dbReference type="AlphaFoldDB" id="A0AAU7B1G6"/>
<name>A0AAU7B1G6_9ACTN</name>
<dbReference type="EMBL" id="CP114014">
    <property type="protein sequence ID" value="XAY07842.1"/>
    <property type="molecule type" value="Genomic_DNA"/>
</dbReference>
<protein>
    <submittedName>
        <fullName evidence="1">Uncharacterized protein</fullName>
    </submittedName>
</protein>
<dbReference type="KEGG" id="parq:DSM112329_04734"/>
<gene>
    <name evidence="1" type="ORF">DSM112329_04734</name>
</gene>